<accession>A0A8S5QF49</accession>
<organism evidence="1">
    <name type="scientific">Caudovirales sp. ctqPn17</name>
    <dbReference type="NCBI Taxonomy" id="2825772"/>
    <lineage>
        <taxon>Viruses</taxon>
        <taxon>Duplodnaviria</taxon>
        <taxon>Heunggongvirae</taxon>
        <taxon>Uroviricota</taxon>
        <taxon>Caudoviricetes</taxon>
    </lineage>
</organism>
<sequence>MRIRLIDVDGHNFPNIPLMKISAYYKNRENDVAWYDPLTDWHTPPDKVFMSKVFTFTPDYPHPVCGKEIIKGGTGYNYPSGGEKLPEEIEHIYPDYELYPQFRNTAYGFLTRGCPRGCNFCIVKDKEGQKSVKVANLSEFWNGQKNIVLLDPNMFACKAWKELSIQLIESKAWVDFSQGCDIRIMDAEKTEHLKQIKVKQVHFAWDRYEDREVILPKFKLVKEILGWDKRKLPVYVLINFNTTIEQDLERIYTLRDLGYWPYVMIYNKQNTKPSDPVRRLQRWVNMRAVFDSVPRFEDYI</sequence>
<evidence type="ECO:0008006" key="2">
    <source>
        <dbReference type="Google" id="ProtNLM"/>
    </source>
</evidence>
<dbReference type="InterPro" id="IPR058240">
    <property type="entry name" value="rSAM_sf"/>
</dbReference>
<dbReference type="EMBL" id="BK015642">
    <property type="protein sequence ID" value="DAE17578.1"/>
    <property type="molecule type" value="Genomic_DNA"/>
</dbReference>
<name>A0A8S5QF49_9CAUD</name>
<evidence type="ECO:0000313" key="1">
    <source>
        <dbReference type="EMBL" id="DAE17578.1"/>
    </source>
</evidence>
<proteinExistence type="predicted"/>
<protein>
    <recommendedName>
        <fullName evidence="2">Radical SAM protein</fullName>
    </recommendedName>
</protein>
<reference evidence="1" key="1">
    <citation type="journal article" date="2021" name="Proc. Natl. Acad. Sci. U.S.A.">
        <title>A Catalog of Tens of Thousands of Viruses from Human Metagenomes Reveals Hidden Associations with Chronic Diseases.</title>
        <authorList>
            <person name="Tisza M.J."/>
            <person name="Buck C.B."/>
        </authorList>
    </citation>
    <scope>NUCLEOTIDE SEQUENCE</scope>
    <source>
        <strain evidence="1">CtqPn17</strain>
    </source>
</reference>
<dbReference type="SUPFAM" id="SSF102114">
    <property type="entry name" value="Radical SAM enzymes"/>
    <property type="match status" value="1"/>
</dbReference>